<evidence type="ECO:0000313" key="2">
    <source>
        <dbReference type="EMBL" id="KAG8240187.1"/>
    </source>
</evidence>
<reference evidence="2" key="1">
    <citation type="submission" date="2013-04" db="EMBL/GenBank/DDBJ databases">
        <authorList>
            <person name="Qu J."/>
            <person name="Murali S.C."/>
            <person name="Bandaranaike D."/>
            <person name="Bellair M."/>
            <person name="Blankenburg K."/>
            <person name="Chao H."/>
            <person name="Dinh H."/>
            <person name="Doddapaneni H."/>
            <person name="Downs B."/>
            <person name="Dugan-Rocha S."/>
            <person name="Elkadiri S."/>
            <person name="Gnanaolivu R.D."/>
            <person name="Hernandez B."/>
            <person name="Javaid M."/>
            <person name="Jayaseelan J.C."/>
            <person name="Lee S."/>
            <person name="Li M."/>
            <person name="Ming W."/>
            <person name="Munidasa M."/>
            <person name="Muniz J."/>
            <person name="Nguyen L."/>
            <person name="Ongeri F."/>
            <person name="Osuji N."/>
            <person name="Pu L.-L."/>
            <person name="Puazo M."/>
            <person name="Qu C."/>
            <person name="Quiroz J."/>
            <person name="Raj R."/>
            <person name="Weissenberger G."/>
            <person name="Xin Y."/>
            <person name="Zou X."/>
            <person name="Han Y."/>
            <person name="Richards S."/>
            <person name="Worley K."/>
            <person name="Muzny D."/>
            <person name="Gibbs R."/>
        </authorList>
    </citation>
    <scope>NUCLEOTIDE SEQUENCE</scope>
    <source>
        <strain evidence="2">Sampled in the wild</strain>
    </source>
</reference>
<dbReference type="Proteomes" id="UP000792457">
    <property type="component" value="Unassembled WGS sequence"/>
</dbReference>
<dbReference type="InterPro" id="IPR032675">
    <property type="entry name" value="LRR_dom_sf"/>
</dbReference>
<dbReference type="Gene3D" id="3.80.10.10">
    <property type="entry name" value="Ribonuclease Inhibitor"/>
    <property type="match status" value="1"/>
</dbReference>
<dbReference type="InterPro" id="IPR050328">
    <property type="entry name" value="Dev_Immune_Receptor"/>
</dbReference>
<dbReference type="PANTHER" id="PTHR24373">
    <property type="entry name" value="SLIT RELATED LEUCINE-RICH REPEAT NEURONAL PROTEIN"/>
    <property type="match status" value="1"/>
</dbReference>
<evidence type="ECO:0000256" key="1">
    <source>
        <dbReference type="ARBA" id="ARBA00022729"/>
    </source>
</evidence>
<dbReference type="SUPFAM" id="SSF52075">
    <property type="entry name" value="Outer arm dynein light chain 1"/>
    <property type="match status" value="1"/>
</dbReference>
<dbReference type="Pfam" id="PF13855">
    <property type="entry name" value="LRR_8"/>
    <property type="match status" value="1"/>
</dbReference>
<comment type="caution">
    <text evidence="2">The sequence shown here is derived from an EMBL/GenBank/DDBJ whole genome shotgun (WGS) entry which is preliminary data.</text>
</comment>
<sequence length="91" mass="10085">MSETKFLSLPDNLIVDVPGEALSQMSSLETLDIGWCRLTKILQTDFKALPRLQFLLLAGNNISMIEQASFPLGLIHLHLGHNKIQNLNGSI</sequence>
<dbReference type="InterPro" id="IPR001611">
    <property type="entry name" value="Leu-rich_rpt"/>
</dbReference>
<reference evidence="2" key="2">
    <citation type="submission" date="2017-10" db="EMBL/GenBank/DDBJ databases">
        <title>Ladona fulva Genome sequencing and assembly.</title>
        <authorList>
            <person name="Murali S."/>
            <person name="Richards S."/>
            <person name="Bandaranaike D."/>
            <person name="Bellair M."/>
            <person name="Blankenburg K."/>
            <person name="Chao H."/>
            <person name="Dinh H."/>
            <person name="Doddapaneni H."/>
            <person name="Dugan-Rocha S."/>
            <person name="Elkadiri S."/>
            <person name="Gnanaolivu R."/>
            <person name="Hernandez B."/>
            <person name="Skinner E."/>
            <person name="Javaid M."/>
            <person name="Lee S."/>
            <person name="Li M."/>
            <person name="Ming W."/>
            <person name="Munidasa M."/>
            <person name="Muniz J."/>
            <person name="Nguyen L."/>
            <person name="Hughes D."/>
            <person name="Osuji N."/>
            <person name="Pu L.-L."/>
            <person name="Puazo M."/>
            <person name="Qu C."/>
            <person name="Quiroz J."/>
            <person name="Raj R."/>
            <person name="Weissenberger G."/>
            <person name="Xin Y."/>
            <person name="Zou X."/>
            <person name="Han Y."/>
            <person name="Worley K."/>
            <person name="Muzny D."/>
            <person name="Gibbs R."/>
        </authorList>
    </citation>
    <scope>NUCLEOTIDE SEQUENCE</scope>
    <source>
        <strain evidence="2">Sampled in the wild</strain>
    </source>
</reference>
<protein>
    <submittedName>
        <fullName evidence="2">Uncharacterized protein</fullName>
    </submittedName>
</protein>
<gene>
    <name evidence="2" type="ORF">J437_LFUL019210</name>
</gene>
<accession>A0A8K0PBH6</accession>
<dbReference type="AlphaFoldDB" id="A0A8K0PBH6"/>
<keyword evidence="3" id="KW-1185">Reference proteome</keyword>
<evidence type="ECO:0000313" key="3">
    <source>
        <dbReference type="Proteomes" id="UP000792457"/>
    </source>
</evidence>
<proteinExistence type="predicted"/>
<dbReference type="EMBL" id="KZ312414">
    <property type="protein sequence ID" value="KAG8240187.1"/>
    <property type="molecule type" value="Genomic_DNA"/>
</dbReference>
<dbReference type="OrthoDB" id="442066at2759"/>
<organism evidence="2 3">
    <name type="scientific">Ladona fulva</name>
    <name type="common">Scarce chaser dragonfly</name>
    <name type="synonym">Libellula fulva</name>
    <dbReference type="NCBI Taxonomy" id="123851"/>
    <lineage>
        <taxon>Eukaryota</taxon>
        <taxon>Metazoa</taxon>
        <taxon>Ecdysozoa</taxon>
        <taxon>Arthropoda</taxon>
        <taxon>Hexapoda</taxon>
        <taxon>Insecta</taxon>
        <taxon>Pterygota</taxon>
        <taxon>Palaeoptera</taxon>
        <taxon>Odonata</taxon>
        <taxon>Epiprocta</taxon>
        <taxon>Anisoptera</taxon>
        <taxon>Libelluloidea</taxon>
        <taxon>Libellulidae</taxon>
        <taxon>Ladona</taxon>
    </lineage>
</organism>
<name>A0A8K0PBH6_LADFU</name>
<feature type="non-terminal residue" evidence="2">
    <location>
        <position position="1"/>
    </location>
</feature>
<dbReference type="PANTHER" id="PTHR24373:SF275">
    <property type="entry name" value="TIR DOMAIN-CONTAINING PROTEIN"/>
    <property type="match status" value="1"/>
</dbReference>
<keyword evidence="1" id="KW-0732">Signal</keyword>